<name>A0A0A9HEJ3_ARUDO</name>
<protein>
    <submittedName>
        <fullName evidence="1">Uncharacterized protein</fullName>
    </submittedName>
</protein>
<reference evidence="1" key="1">
    <citation type="submission" date="2014-09" db="EMBL/GenBank/DDBJ databases">
        <authorList>
            <person name="Magalhaes I.L.F."/>
            <person name="Oliveira U."/>
            <person name="Santos F.R."/>
            <person name="Vidigal T.H.D.A."/>
            <person name="Brescovit A.D."/>
            <person name="Santos A.J."/>
        </authorList>
    </citation>
    <scope>NUCLEOTIDE SEQUENCE</scope>
    <source>
        <tissue evidence="1">Shoot tissue taken approximately 20 cm above the soil surface</tissue>
    </source>
</reference>
<reference evidence="1" key="2">
    <citation type="journal article" date="2015" name="Data Brief">
        <title>Shoot transcriptome of the giant reed, Arundo donax.</title>
        <authorList>
            <person name="Barrero R.A."/>
            <person name="Guerrero F.D."/>
            <person name="Moolhuijzen P."/>
            <person name="Goolsby J.A."/>
            <person name="Tidwell J."/>
            <person name="Bellgard S.E."/>
            <person name="Bellgard M.I."/>
        </authorList>
    </citation>
    <scope>NUCLEOTIDE SEQUENCE</scope>
    <source>
        <tissue evidence="1">Shoot tissue taken approximately 20 cm above the soil surface</tissue>
    </source>
</reference>
<organism evidence="1">
    <name type="scientific">Arundo donax</name>
    <name type="common">Giant reed</name>
    <name type="synonym">Donax arundinaceus</name>
    <dbReference type="NCBI Taxonomy" id="35708"/>
    <lineage>
        <taxon>Eukaryota</taxon>
        <taxon>Viridiplantae</taxon>
        <taxon>Streptophyta</taxon>
        <taxon>Embryophyta</taxon>
        <taxon>Tracheophyta</taxon>
        <taxon>Spermatophyta</taxon>
        <taxon>Magnoliopsida</taxon>
        <taxon>Liliopsida</taxon>
        <taxon>Poales</taxon>
        <taxon>Poaceae</taxon>
        <taxon>PACMAD clade</taxon>
        <taxon>Arundinoideae</taxon>
        <taxon>Arundineae</taxon>
        <taxon>Arundo</taxon>
    </lineage>
</organism>
<sequence>MIHVHLQVTTYESLGTKGKNAIKICSSFTGYINFQYKITKSSSS</sequence>
<evidence type="ECO:0000313" key="1">
    <source>
        <dbReference type="EMBL" id="JAE35580.1"/>
    </source>
</evidence>
<dbReference type="EMBL" id="GBRH01162316">
    <property type="protein sequence ID" value="JAE35580.1"/>
    <property type="molecule type" value="Transcribed_RNA"/>
</dbReference>
<accession>A0A0A9HEJ3</accession>
<proteinExistence type="predicted"/>
<dbReference type="AlphaFoldDB" id="A0A0A9HEJ3"/>